<reference evidence="2 3" key="1">
    <citation type="submission" date="2021-08" db="EMBL/GenBank/DDBJ databases">
        <title>Genomic Architecture of Streptomyces flavotricini NGL1 and Streptomyces erythrochromogenes HMS4 With Differential Plant Beneficial attributes and laccase production capabilities.</title>
        <authorList>
            <person name="Salwan R."/>
            <person name="Kaur R."/>
            <person name="Sharma V."/>
        </authorList>
    </citation>
    <scope>NUCLEOTIDE SEQUENCE [LARGE SCALE GENOMIC DNA]</scope>
    <source>
        <strain evidence="2 3">NGL1</strain>
    </source>
</reference>
<keyword evidence="1" id="KW-0812">Transmembrane</keyword>
<name>A0ABS8EH23_9ACTN</name>
<sequence length="193" mass="20821">MSAPRMAVNRSVLATVGVALLVGGTWLACAWTTLLARLPDGWPSPPPGTVLLDRGGLADLRAHTWWTPSVIAAGVLATALLAWWLLGQIHVGRRPLLPLATAGGSLRTRALEAALTERALTVDGIGRCRVHLHTRRRTLQLHLRVWLEPDATPGTVVGPLRALTAEAASAAAPYEIDTRLRMSHLTHRIPHVR</sequence>
<evidence type="ECO:0000313" key="2">
    <source>
        <dbReference type="EMBL" id="MCC0100452.1"/>
    </source>
</evidence>
<protein>
    <recommendedName>
        <fullName evidence="4">Alkaline shock response membrane anchor protein AmaP</fullName>
    </recommendedName>
</protein>
<keyword evidence="3" id="KW-1185">Reference proteome</keyword>
<dbReference type="RefSeq" id="WP_229344049.1">
    <property type="nucleotide sequence ID" value="NZ_JAINUL010000001.1"/>
</dbReference>
<comment type="caution">
    <text evidence="2">The sequence shown here is derived from an EMBL/GenBank/DDBJ whole genome shotgun (WGS) entry which is preliminary data.</text>
</comment>
<dbReference type="Proteomes" id="UP001520654">
    <property type="component" value="Unassembled WGS sequence"/>
</dbReference>
<dbReference type="PROSITE" id="PS51257">
    <property type="entry name" value="PROKAR_LIPOPROTEIN"/>
    <property type="match status" value="1"/>
</dbReference>
<keyword evidence="1" id="KW-0472">Membrane</keyword>
<gene>
    <name evidence="2" type="ORF">K7B10_37920</name>
</gene>
<proteinExistence type="predicted"/>
<feature type="transmembrane region" description="Helical" evidence="1">
    <location>
        <begin position="65"/>
        <end position="86"/>
    </location>
</feature>
<dbReference type="EMBL" id="JAINUL010000001">
    <property type="protein sequence ID" value="MCC0100452.1"/>
    <property type="molecule type" value="Genomic_DNA"/>
</dbReference>
<accession>A0ABS8EH23</accession>
<keyword evidence="1" id="KW-1133">Transmembrane helix</keyword>
<evidence type="ECO:0008006" key="4">
    <source>
        <dbReference type="Google" id="ProtNLM"/>
    </source>
</evidence>
<evidence type="ECO:0000256" key="1">
    <source>
        <dbReference type="SAM" id="Phobius"/>
    </source>
</evidence>
<evidence type="ECO:0000313" key="3">
    <source>
        <dbReference type="Proteomes" id="UP001520654"/>
    </source>
</evidence>
<organism evidence="2 3">
    <name type="scientific">Streptomyces flavotricini</name>
    <dbReference type="NCBI Taxonomy" id="66888"/>
    <lineage>
        <taxon>Bacteria</taxon>
        <taxon>Bacillati</taxon>
        <taxon>Actinomycetota</taxon>
        <taxon>Actinomycetes</taxon>
        <taxon>Kitasatosporales</taxon>
        <taxon>Streptomycetaceae</taxon>
        <taxon>Streptomyces</taxon>
    </lineage>
</organism>